<reference evidence="2 3" key="1">
    <citation type="submission" date="2016-10" db="EMBL/GenBank/DDBJ databases">
        <authorList>
            <person name="de Groot N.N."/>
        </authorList>
    </citation>
    <scope>NUCLEOTIDE SEQUENCE [LARGE SCALE GENOMIC DNA]</scope>
    <source>
        <strain evidence="2 3">JCM 18415</strain>
    </source>
</reference>
<dbReference type="Gene3D" id="1.10.3210.10">
    <property type="entry name" value="Hypothetical protein af1432"/>
    <property type="match status" value="1"/>
</dbReference>
<organism evidence="2 3">
    <name type="scientific">Halopseudomonas formosensis</name>
    <dbReference type="NCBI Taxonomy" id="1002526"/>
    <lineage>
        <taxon>Bacteria</taxon>
        <taxon>Pseudomonadati</taxon>
        <taxon>Pseudomonadota</taxon>
        <taxon>Gammaproteobacteria</taxon>
        <taxon>Pseudomonadales</taxon>
        <taxon>Pseudomonadaceae</taxon>
        <taxon>Halopseudomonas</taxon>
    </lineage>
</organism>
<dbReference type="Proteomes" id="UP000242815">
    <property type="component" value="Unassembled WGS sequence"/>
</dbReference>
<dbReference type="Gene3D" id="3.90.960.10">
    <property type="entry name" value="YbaK/aminoacyl-tRNA synthetase-associated domain"/>
    <property type="match status" value="1"/>
</dbReference>
<dbReference type="AlphaFoldDB" id="A0A1I6BVI5"/>
<dbReference type="InterPro" id="IPR007214">
    <property type="entry name" value="YbaK/aa-tRNA-synth-assoc-dom"/>
</dbReference>
<feature type="domain" description="HDOD" evidence="1">
    <location>
        <begin position="188"/>
        <end position="388"/>
    </location>
</feature>
<dbReference type="SUPFAM" id="SSF55826">
    <property type="entry name" value="YbaK/ProRS associated domain"/>
    <property type="match status" value="1"/>
</dbReference>
<proteinExistence type="predicted"/>
<name>A0A1I6BVI5_9GAMM</name>
<dbReference type="RefSeq" id="WP_090539328.1">
    <property type="nucleotide sequence ID" value="NZ_FOYD01000007.1"/>
</dbReference>
<evidence type="ECO:0000313" key="2">
    <source>
        <dbReference type="EMBL" id="SFQ84925.1"/>
    </source>
</evidence>
<dbReference type="InterPro" id="IPR052340">
    <property type="entry name" value="RNase_Y/CdgJ"/>
</dbReference>
<gene>
    <name evidence="2" type="ORF">SAMN05216578_10712</name>
</gene>
<dbReference type="InterPro" id="IPR014627">
    <property type="entry name" value="UCP036888_HDGYP-like"/>
</dbReference>
<evidence type="ECO:0000313" key="3">
    <source>
        <dbReference type="Proteomes" id="UP000242815"/>
    </source>
</evidence>
<dbReference type="PIRSF" id="PIRSF036888">
    <property type="entry name" value="HDGYPm_UCP036888"/>
    <property type="match status" value="1"/>
</dbReference>
<protein>
    <submittedName>
        <fullName evidence="2">HD-like signal output (HDOD) domain, no enzymatic activity</fullName>
    </submittedName>
</protein>
<evidence type="ECO:0000259" key="1">
    <source>
        <dbReference type="PROSITE" id="PS51833"/>
    </source>
</evidence>
<dbReference type="OrthoDB" id="7001648at2"/>
<dbReference type="PANTHER" id="PTHR33525:SF3">
    <property type="entry name" value="RIBONUCLEASE Y"/>
    <property type="match status" value="1"/>
</dbReference>
<dbReference type="InterPro" id="IPR036754">
    <property type="entry name" value="YbaK/aa-tRNA-synt-asso_dom_sf"/>
</dbReference>
<accession>A0A1I6BVI5</accession>
<dbReference type="STRING" id="1002526.SAMN05216578_10712"/>
<sequence>MIAHATLPDLLEKQLQRQAIAYQLRPLHEAGAAGQCIEACLLSDSQGALLTLIPSDHLLDLRRLSELSDRPLQPVRDKQLQQILTQYQLTYLPGLPMLVDAPCMIEQSLLNQPRVWLPAGLSGWCLELDNQALRALAASATAASFAVPLNSIHCSAEDPEQDSEDINTAVKNFTALRMRQRLEETIEVPPLPSTAQRIMALRVKPDITVQQLTDVVETDPSLAAQVVSWASSSYYAAPGRIRSVEDAIVRVLGFDLVLNLSIGLALGKTFSVPKDAPERTTPYWEQAIYTAAVIEGLARLVPRERRPELGLSYLAGLLHNFGYLLLAYIFPPHFQLICRHMEANPHVPAWLVDQHLLGVNRDQIGSWLMRYWDMPLEICTAIRHQHDPHYDGEHHEYANLVYLSLALLRDRELGSGPVMDKPQALFDRLGLTPEQAERAVDKVLDARDALRKLVNEFRLGSERKV</sequence>
<dbReference type="InterPro" id="IPR013976">
    <property type="entry name" value="HDOD"/>
</dbReference>
<dbReference type="Pfam" id="PF04073">
    <property type="entry name" value="tRNA_edit"/>
    <property type="match status" value="1"/>
</dbReference>
<dbReference type="SUPFAM" id="SSF109604">
    <property type="entry name" value="HD-domain/PDEase-like"/>
    <property type="match status" value="1"/>
</dbReference>
<dbReference type="Pfam" id="PF08668">
    <property type="entry name" value="HDOD"/>
    <property type="match status" value="1"/>
</dbReference>
<dbReference type="EMBL" id="FOYD01000007">
    <property type="protein sequence ID" value="SFQ84925.1"/>
    <property type="molecule type" value="Genomic_DNA"/>
</dbReference>
<dbReference type="GO" id="GO:0002161">
    <property type="term" value="F:aminoacyl-tRNA deacylase activity"/>
    <property type="evidence" value="ECO:0007669"/>
    <property type="project" value="InterPro"/>
</dbReference>
<dbReference type="PROSITE" id="PS51833">
    <property type="entry name" value="HDOD"/>
    <property type="match status" value="1"/>
</dbReference>
<dbReference type="PANTHER" id="PTHR33525">
    <property type="match status" value="1"/>
</dbReference>